<keyword evidence="3" id="KW-1185">Reference proteome</keyword>
<dbReference type="PANTHER" id="PTHR46310:SF7">
    <property type="entry name" value="AMIDASE 1"/>
    <property type="match status" value="1"/>
</dbReference>
<dbReference type="InterPro" id="IPR036928">
    <property type="entry name" value="AS_sf"/>
</dbReference>
<evidence type="ECO:0000313" key="3">
    <source>
        <dbReference type="Proteomes" id="UP000224634"/>
    </source>
</evidence>
<proteinExistence type="predicted"/>
<dbReference type="Gene3D" id="3.90.1300.10">
    <property type="entry name" value="Amidase signature (AS) domain"/>
    <property type="match status" value="1"/>
</dbReference>
<feature type="domain" description="Amidase" evidence="1">
    <location>
        <begin position="158"/>
        <end position="335"/>
    </location>
</feature>
<gene>
    <name evidence="2" type="ORF">AJ80_03871</name>
</gene>
<reference evidence="2 3" key="1">
    <citation type="submission" date="2017-10" db="EMBL/GenBank/DDBJ databases">
        <title>Comparative genomics in systemic dimorphic fungi from Ajellomycetaceae.</title>
        <authorList>
            <person name="Munoz J.F."/>
            <person name="Mcewen J.G."/>
            <person name="Clay O.K."/>
            <person name="Cuomo C.A."/>
        </authorList>
    </citation>
    <scope>NUCLEOTIDE SEQUENCE [LARGE SCALE GENOMIC DNA]</scope>
    <source>
        <strain evidence="2 3">UAMH7299</strain>
    </source>
</reference>
<name>A0A2B7YDD3_POLH7</name>
<organism evidence="2 3">
    <name type="scientific">Polytolypa hystricis (strain UAMH7299)</name>
    <dbReference type="NCBI Taxonomy" id="1447883"/>
    <lineage>
        <taxon>Eukaryota</taxon>
        <taxon>Fungi</taxon>
        <taxon>Dikarya</taxon>
        <taxon>Ascomycota</taxon>
        <taxon>Pezizomycotina</taxon>
        <taxon>Eurotiomycetes</taxon>
        <taxon>Eurotiomycetidae</taxon>
        <taxon>Onygenales</taxon>
        <taxon>Onygenales incertae sedis</taxon>
        <taxon>Polytolypa</taxon>
    </lineage>
</organism>
<dbReference type="EMBL" id="PDNA01000046">
    <property type="protein sequence ID" value="PGH19536.1"/>
    <property type="molecule type" value="Genomic_DNA"/>
</dbReference>
<dbReference type="OrthoDB" id="5423360at2759"/>
<evidence type="ECO:0000313" key="2">
    <source>
        <dbReference type="EMBL" id="PGH19536.1"/>
    </source>
</evidence>
<dbReference type="InterPro" id="IPR023631">
    <property type="entry name" value="Amidase_dom"/>
</dbReference>
<sequence>MAQSSLSMEEELQITIGQAQYLLIPHQEVNFLGFESSNAPTLVLVYITIPGQNVSKAGLRQFRTTTLDRDDVFQSEFYTNVVFYGSKEADLQLEKGTLEELAAWNTKEWIFLEGNPAAKVAPGPLRQISLEDKCHNSDTLAGTNGRVIVPSRCYYRPSKQPPLDGARISVKDNIDIAGHKTTLCNRAWQDLYPEAAKHANCVQVLIDAGAIIVGKAKLQAMIMREEPLEVVEFTSPFNPRGNGYQVLSGSSHGSAAGIGSYEWLDFSIGSDSSLANGSGRKPAQYNGCFSIRPSTGIINTDGVIGQFAKFDMPVFFGRDLSRFSDFIFVWYGNSPILRTPSESVFSILVIIFQLRVRRSLVSLTYLFKALNLLCKSRGKRYLLPNYGNETTPTEIIMPILQNISNLREYSEKHGKPPFVHRAMHWQWDVSKKISMEERNMYWRRSEIYRHWLLDKVFKADSKDSITIMIFPIEEGKPNYRDVEPAPFSILSGYSSLNMSPMMRAPELTIIIYSQVFAMVGEITYESIVTKREEPLPIAVSVIGAPGTDLILANLVEKGMKAAGFATNLKTGRSIY</sequence>
<evidence type="ECO:0000259" key="1">
    <source>
        <dbReference type="Pfam" id="PF01425"/>
    </source>
</evidence>
<dbReference type="AlphaFoldDB" id="A0A2B7YDD3"/>
<accession>A0A2B7YDD3</accession>
<dbReference type="STRING" id="1447883.A0A2B7YDD3"/>
<dbReference type="PANTHER" id="PTHR46310">
    <property type="entry name" value="AMIDASE 1"/>
    <property type="match status" value="1"/>
</dbReference>
<dbReference type="Pfam" id="PF01425">
    <property type="entry name" value="Amidase"/>
    <property type="match status" value="1"/>
</dbReference>
<comment type="caution">
    <text evidence="2">The sequence shown here is derived from an EMBL/GenBank/DDBJ whole genome shotgun (WGS) entry which is preliminary data.</text>
</comment>
<dbReference type="Proteomes" id="UP000224634">
    <property type="component" value="Unassembled WGS sequence"/>
</dbReference>
<dbReference type="SUPFAM" id="SSF75304">
    <property type="entry name" value="Amidase signature (AS) enzymes"/>
    <property type="match status" value="1"/>
</dbReference>
<protein>
    <recommendedName>
        <fullName evidence="1">Amidase domain-containing protein</fullName>
    </recommendedName>
</protein>